<evidence type="ECO:0000313" key="2">
    <source>
        <dbReference type="EMBL" id="GAA1517663.1"/>
    </source>
</evidence>
<dbReference type="Proteomes" id="UP001500363">
    <property type="component" value="Unassembled WGS sequence"/>
</dbReference>
<dbReference type="Gene3D" id="3.40.50.2300">
    <property type="match status" value="2"/>
</dbReference>
<dbReference type="SUPFAM" id="SSF53822">
    <property type="entry name" value="Periplasmic binding protein-like I"/>
    <property type="match status" value="1"/>
</dbReference>
<evidence type="ECO:0000256" key="1">
    <source>
        <dbReference type="SAM" id="MobiDB-lite"/>
    </source>
</evidence>
<dbReference type="InterPro" id="IPR028082">
    <property type="entry name" value="Peripla_BP_I"/>
</dbReference>
<keyword evidence="3" id="KW-1185">Reference proteome</keyword>
<reference evidence="2 3" key="1">
    <citation type="journal article" date="2019" name="Int. J. Syst. Evol. Microbiol.">
        <title>The Global Catalogue of Microorganisms (GCM) 10K type strain sequencing project: providing services to taxonomists for standard genome sequencing and annotation.</title>
        <authorList>
            <consortium name="The Broad Institute Genomics Platform"/>
            <consortium name="The Broad Institute Genome Sequencing Center for Infectious Disease"/>
            <person name="Wu L."/>
            <person name="Ma J."/>
        </authorList>
    </citation>
    <scope>NUCLEOTIDE SEQUENCE [LARGE SCALE GENOMIC DNA]</scope>
    <source>
        <strain evidence="2 3">JCM 14303</strain>
    </source>
</reference>
<evidence type="ECO:0008006" key="4">
    <source>
        <dbReference type="Google" id="ProtNLM"/>
    </source>
</evidence>
<comment type="caution">
    <text evidence="2">The sequence shown here is derived from an EMBL/GenBank/DDBJ whole genome shotgun (WGS) entry which is preliminary data.</text>
</comment>
<gene>
    <name evidence="2" type="ORF">GCM10009741_16350</name>
</gene>
<dbReference type="EMBL" id="BAAANC010000001">
    <property type="protein sequence ID" value="GAA1517663.1"/>
    <property type="molecule type" value="Genomic_DNA"/>
</dbReference>
<dbReference type="RefSeq" id="WP_344171574.1">
    <property type="nucleotide sequence ID" value="NZ_BAAANC010000001.1"/>
</dbReference>
<evidence type="ECO:0000313" key="3">
    <source>
        <dbReference type="Proteomes" id="UP001500363"/>
    </source>
</evidence>
<name>A0ABN2AG05_9ACTN</name>
<proteinExistence type="predicted"/>
<accession>A0ABN2AG05</accession>
<organism evidence="2 3">
    <name type="scientific">Kribbella lupini</name>
    <dbReference type="NCBI Taxonomy" id="291602"/>
    <lineage>
        <taxon>Bacteria</taxon>
        <taxon>Bacillati</taxon>
        <taxon>Actinomycetota</taxon>
        <taxon>Actinomycetes</taxon>
        <taxon>Propionibacteriales</taxon>
        <taxon>Kribbellaceae</taxon>
        <taxon>Kribbella</taxon>
    </lineage>
</organism>
<sequence length="915" mass="99546">MVAGGFEGFDALVELVRLRFRRLRRRLGREDTPPILACVQPSLHEEPGLLAAVAEQLRPGDRRAKPVPYAYVDLGGTRSVQAGPDHDLAPIDVDDVVELRKVLSAITGQLGLGNGGKYRFRRFFLVNWLMKISVPEPDGGPPAISGKMFRRALATAGDDGATAARYALESLPRVLATGVLLAVTGFLRVLHSGRVPGPGKGYRWFRNQDFLPRGDDTFAELAYRITADQWQKQDPAQIARLLVGAFLSDLRGAYPRRGFFRRYRTTFPIVLLDGITRANGGYALIRTVADVRNETRTFDPLLLMTTSRLVPPLALPPAEDSSLESKTPAELVQGWHQRNEALSRRREIIAWIIPITVHPRAAGEPHVPARHLSRPPTPWRRTRVARGVAVLATLAVVGGGYTAYGMVDDERRCGDGFQWRDGTSWILSDPIADSVARIGGTCVGVSDGSNSLLLPSAQFDDVRGLIFAQNEQVRRVHAETGRPLMTLVFVAAVADQAGVDKALAAQREQLAGMAVVQARQLDRNRGAEPLLRVLIANAGPQLQHTRFVVDRLRVLMKDDPSIVAATGLHESRESTRTMVKELAAAGIPSIAATLTADSMVDTSRLYFQISPQNRREAAVAAAYLDQLIAKGKDAFGHRLTRRARLYKSADPKDTYSQNLAADLAESLARRGVAVTTTSIRPDGQDAGGLDSGGLDPERAGRDACDARGEAVLYAARGLVDFQAFLDGITDRCPKQPPYILAGDDVTKHVAERSVSAANRAVPYQYLSLAIAPELGGAASPAAANFYQRLTTLFDYEGDPERSRTLDGHAALSYDAGYSAVLAVRFLAENNIAISSATLWPALLSITDDAGQQRRYEGVTGTIDFGGRIDQRVPVNKPVYIVTFEKGRATAKDNLVCGAPADRESTLTKPWCPIDQ</sequence>
<feature type="region of interest" description="Disordered" evidence="1">
    <location>
        <begin position="677"/>
        <end position="700"/>
    </location>
</feature>
<protein>
    <recommendedName>
        <fullName evidence="4">ABC-type branched-subunit amino acid transport system substrate-binding protein</fullName>
    </recommendedName>
</protein>